<keyword evidence="8" id="KW-0411">Iron-sulfur</keyword>
<comment type="similarity">
    <text evidence="2">Belongs to the class-V pyridoxal-phosphate-dependent aminotransferase family. NifS/IscS subfamily.</text>
</comment>
<name>A0ABQ1GWF4_9GAMM</name>
<proteinExistence type="inferred from homology"/>
<dbReference type="InterPro" id="IPR000192">
    <property type="entry name" value="Aminotrans_V_dom"/>
</dbReference>
<dbReference type="PROSITE" id="PS00595">
    <property type="entry name" value="AA_TRANSFER_CLASS_5"/>
    <property type="match status" value="1"/>
</dbReference>
<evidence type="ECO:0000256" key="3">
    <source>
        <dbReference type="ARBA" id="ARBA00012239"/>
    </source>
</evidence>
<dbReference type="SUPFAM" id="SSF53383">
    <property type="entry name" value="PLP-dependent transferases"/>
    <property type="match status" value="1"/>
</dbReference>
<organism evidence="12 13">
    <name type="scientific">Dyella nitratireducens</name>
    <dbReference type="NCBI Taxonomy" id="1849580"/>
    <lineage>
        <taxon>Bacteria</taxon>
        <taxon>Pseudomonadati</taxon>
        <taxon>Pseudomonadota</taxon>
        <taxon>Gammaproteobacteria</taxon>
        <taxon>Lysobacterales</taxon>
        <taxon>Rhodanobacteraceae</taxon>
        <taxon>Dyella</taxon>
    </lineage>
</organism>
<dbReference type="PANTHER" id="PTHR11601:SF34">
    <property type="entry name" value="CYSTEINE DESULFURASE"/>
    <property type="match status" value="1"/>
</dbReference>
<dbReference type="InterPro" id="IPR015422">
    <property type="entry name" value="PyrdxlP-dep_Trfase_small"/>
</dbReference>
<evidence type="ECO:0000256" key="2">
    <source>
        <dbReference type="ARBA" id="ARBA00006490"/>
    </source>
</evidence>
<dbReference type="Proteomes" id="UP000620046">
    <property type="component" value="Unassembled WGS sequence"/>
</dbReference>
<evidence type="ECO:0000313" key="13">
    <source>
        <dbReference type="Proteomes" id="UP000620046"/>
    </source>
</evidence>
<accession>A0ABQ1GWF4</accession>
<comment type="caution">
    <text evidence="12">The sequence shown here is derived from an EMBL/GenBank/DDBJ whole genome shotgun (WGS) entry which is preliminary data.</text>
</comment>
<comment type="catalytic activity">
    <reaction evidence="9">
        <text>(sulfur carrier)-H + L-cysteine = (sulfur carrier)-SH + L-alanine</text>
        <dbReference type="Rhea" id="RHEA:43892"/>
        <dbReference type="Rhea" id="RHEA-COMP:14737"/>
        <dbReference type="Rhea" id="RHEA-COMP:14739"/>
        <dbReference type="ChEBI" id="CHEBI:29917"/>
        <dbReference type="ChEBI" id="CHEBI:35235"/>
        <dbReference type="ChEBI" id="CHEBI:57972"/>
        <dbReference type="ChEBI" id="CHEBI:64428"/>
        <dbReference type="EC" id="2.8.1.7"/>
    </reaction>
</comment>
<evidence type="ECO:0000256" key="4">
    <source>
        <dbReference type="ARBA" id="ARBA00022679"/>
    </source>
</evidence>
<dbReference type="InterPro" id="IPR020578">
    <property type="entry name" value="Aminotrans_V_PyrdxlP_BS"/>
</dbReference>
<comment type="cofactor">
    <cofactor evidence="1 10">
        <name>pyridoxal 5'-phosphate</name>
        <dbReference type="ChEBI" id="CHEBI:597326"/>
    </cofactor>
</comment>
<keyword evidence="4" id="KW-0808">Transferase</keyword>
<evidence type="ECO:0000256" key="7">
    <source>
        <dbReference type="ARBA" id="ARBA00023004"/>
    </source>
</evidence>
<dbReference type="EC" id="2.8.1.7" evidence="3"/>
<sequence>MGMQASARRIYLDHNATTPLDPRVLDAMLPFFTKDFGNAASTSHPFGWQARSAVEEARVGIAQAIHAAPDHEIVFTSGATESINLALKGLQPEHGKNHVVTSQIEHKAVLDSCWYLEQNGVNVTYVGVDEAGRVDLDQLASAINDRTYLVSIMLANNETGIVQDMAAIAGLCLAKGVVLHTDATQALGKIDVDMNGLDIGLASFSGHKLYGPKGVGALYVRGDLLHRMQPQLHGGGHENGLRSGTLNVPGIVGFAAALNLCIQAQPSESLRMASLRKQLHEAVTSQLTSVRLNGDLRHALPGTLNLSFAQTDADSILLEMPDIALSSGSACTSAKVEPSHVLKAMGVSDELARASIRFGIGRFNTEEEIAYAARRCIEAVKRLRAMSPLTV</sequence>
<evidence type="ECO:0000256" key="8">
    <source>
        <dbReference type="ARBA" id="ARBA00023014"/>
    </source>
</evidence>
<evidence type="ECO:0000313" key="12">
    <source>
        <dbReference type="EMBL" id="GGA51497.1"/>
    </source>
</evidence>
<dbReference type="PANTHER" id="PTHR11601">
    <property type="entry name" value="CYSTEINE DESULFURYLASE FAMILY MEMBER"/>
    <property type="match status" value="1"/>
</dbReference>
<evidence type="ECO:0000259" key="11">
    <source>
        <dbReference type="Pfam" id="PF00266"/>
    </source>
</evidence>
<gene>
    <name evidence="12" type="ORF">GCM10010981_46120</name>
</gene>
<feature type="domain" description="Aminotransferase class V" evidence="11">
    <location>
        <begin position="10"/>
        <end position="370"/>
    </location>
</feature>
<dbReference type="Gene3D" id="3.90.1150.10">
    <property type="entry name" value="Aspartate Aminotransferase, domain 1"/>
    <property type="match status" value="1"/>
</dbReference>
<dbReference type="EMBL" id="BMJA01000007">
    <property type="protein sequence ID" value="GGA51497.1"/>
    <property type="molecule type" value="Genomic_DNA"/>
</dbReference>
<dbReference type="InterPro" id="IPR015424">
    <property type="entry name" value="PyrdxlP-dep_Trfase"/>
</dbReference>
<protein>
    <recommendedName>
        <fullName evidence="3">cysteine desulfurase</fullName>
        <ecNumber evidence="3">2.8.1.7</ecNumber>
    </recommendedName>
</protein>
<evidence type="ECO:0000256" key="10">
    <source>
        <dbReference type="RuleBase" id="RU004504"/>
    </source>
</evidence>
<evidence type="ECO:0000256" key="9">
    <source>
        <dbReference type="ARBA" id="ARBA00050776"/>
    </source>
</evidence>
<evidence type="ECO:0000256" key="1">
    <source>
        <dbReference type="ARBA" id="ARBA00001933"/>
    </source>
</evidence>
<dbReference type="Gene3D" id="3.40.640.10">
    <property type="entry name" value="Type I PLP-dependent aspartate aminotransferase-like (Major domain)"/>
    <property type="match status" value="1"/>
</dbReference>
<dbReference type="PIRSF" id="PIRSF005572">
    <property type="entry name" value="NifS"/>
    <property type="match status" value="1"/>
</dbReference>
<reference evidence="13" key="1">
    <citation type="journal article" date="2019" name="Int. J. Syst. Evol. Microbiol.">
        <title>The Global Catalogue of Microorganisms (GCM) 10K type strain sequencing project: providing services to taxonomists for standard genome sequencing and annotation.</title>
        <authorList>
            <consortium name="The Broad Institute Genomics Platform"/>
            <consortium name="The Broad Institute Genome Sequencing Center for Infectious Disease"/>
            <person name="Wu L."/>
            <person name="Ma J."/>
        </authorList>
    </citation>
    <scope>NUCLEOTIDE SEQUENCE [LARGE SCALE GENOMIC DNA]</scope>
    <source>
        <strain evidence="13">CGMCC 1.15439</strain>
    </source>
</reference>
<dbReference type="InterPro" id="IPR016454">
    <property type="entry name" value="Cysteine_dSase"/>
</dbReference>
<evidence type="ECO:0000256" key="6">
    <source>
        <dbReference type="ARBA" id="ARBA00022898"/>
    </source>
</evidence>
<keyword evidence="7" id="KW-0408">Iron</keyword>
<evidence type="ECO:0000256" key="5">
    <source>
        <dbReference type="ARBA" id="ARBA00022723"/>
    </source>
</evidence>
<keyword evidence="5" id="KW-0479">Metal-binding</keyword>
<dbReference type="Pfam" id="PF00266">
    <property type="entry name" value="Aminotran_5"/>
    <property type="match status" value="1"/>
</dbReference>
<dbReference type="InterPro" id="IPR015421">
    <property type="entry name" value="PyrdxlP-dep_Trfase_major"/>
</dbReference>
<keyword evidence="13" id="KW-1185">Reference proteome</keyword>
<keyword evidence="6" id="KW-0663">Pyridoxal phosphate</keyword>